<organism evidence="4 5">
    <name type="scientific">Anaerofustis stercorihominis</name>
    <dbReference type="NCBI Taxonomy" id="214853"/>
    <lineage>
        <taxon>Bacteria</taxon>
        <taxon>Bacillati</taxon>
        <taxon>Bacillota</taxon>
        <taxon>Clostridia</taxon>
        <taxon>Eubacteriales</taxon>
        <taxon>Eubacteriaceae</taxon>
        <taxon>Anaerofustis</taxon>
    </lineage>
</organism>
<proteinExistence type="predicted"/>
<dbReference type="InterPro" id="IPR050197">
    <property type="entry name" value="Aldolase_class_II_sugar_metab"/>
</dbReference>
<evidence type="ECO:0000256" key="1">
    <source>
        <dbReference type="ARBA" id="ARBA00022723"/>
    </source>
</evidence>
<dbReference type="SUPFAM" id="SSF53639">
    <property type="entry name" value="AraD/HMP-PK domain-like"/>
    <property type="match status" value="1"/>
</dbReference>
<accession>A0A3E3E0P8</accession>
<keyword evidence="2" id="KW-0456">Lyase</keyword>
<dbReference type="Proteomes" id="UP000261212">
    <property type="component" value="Unassembled WGS sequence"/>
</dbReference>
<evidence type="ECO:0000313" key="5">
    <source>
        <dbReference type="Proteomes" id="UP000261212"/>
    </source>
</evidence>
<name>A0A3E3E0P8_9FIRM</name>
<dbReference type="SMART" id="SM01007">
    <property type="entry name" value="Aldolase_II"/>
    <property type="match status" value="1"/>
</dbReference>
<dbReference type="GO" id="GO:0016832">
    <property type="term" value="F:aldehyde-lyase activity"/>
    <property type="evidence" value="ECO:0007669"/>
    <property type="project" value="TreeGrafter"/>
</dbReference>
<dbReference type="GO" id="GO:0046872">
    <property type="term" value="F:metal ion binding"/>
    <property type="evidence" value="ECO:0007669"/>
    <property type="project" value="UniProtKB-KW"/>
</dbReference>
<evidence type="ECO:0000313" key="4">
    <source>
        <dbReference type="EMBL" id="RGD75122.1"/>
    </source>
</evidence>
<sequence length="211" mass="23610">MNTKQELIRISKLLEQKGFTNAFQGNISIIDRNLGKLFITPSGTRKLTLTEEEVAVLDMDGKQLEGTVKKSSEYKMHLSALQYRPDCTAVIHCHSVYLTAFSMLGETVDPKCHEEFLLTRGIPCLPWGKGGTSDIYKGLEEQIKYHDIVLLGNHGALCVGSDLEKAFKVLEAVDNTLRAWVLAMQIGNGKVVDIPIWDELIKQKEKAIHNL</sequence>
<comment type="caution">
    <text evidence="4">The sequence shown here is derived from an EMBL/GenBank/DDBJ whole genome shotgun (WGS) entry which is preliminary data.</text>
</comment>
<feature type="domain" description="Class II aldolase/adducin N-terminal" evidence="3">
    <location>
        <begin position="5"/>
        <end position="181"/>
    </location>
</feature>
<protein>
    <submittedName>
        <fullName evidence="4">Class II aldolase/adducin family protein</fullName>
    </submittedName>
</protein>
<dbReference type="AlphaFoldDB" id="A0A3E3E0P8"/>
<dbReference type="PANTHER" id="PTHR22789:SF0">
    <property type="entry name" value="3-OXO-TETRONATE 4-PHOSPHATE DECARBOXYLASE-RELATED"/>
    <property type="match status" value="1"/>
</dbReference>
<dbReference type="EMBL" id="QUSM01000002">
    <property type="protein sequence ID" value="RGD75122.1"/>
    <property type="molecule type" value="Genomic_DNA"/>
</dbReference>
<reference evidence="4 5" key="1">
    <citation type="submission" date="2018-08" db="EMBL/GenBank/DDBJ databases">
        <title>A genome reference for cultivated species of the human gut microbiota.</title>
        <authorList>
            <person name="Zou Y."/>
            <person name="Xue W."/>
            <person name="Luo G."/>
        </authorList>
    </citation>
    <scope>NUCLEOTIDE SEQUENCE [LARGE SCALE GENOMIC DNA]</scope>
    <source>
        <strain evidence="4 5">AM25-6</strain>
    </source>
</reference>
<dbReference type="Pfam" id="PF00596">
    <property type="entry name" value="Aldolase_II"/>
    <property type="match status" value="1"/>
</dbReference>
<dbReference type="InterPro" id="IPR001303">
    <property type="entry name" value="Aldolase_II/adducin_N"/>
</dbReference>
<evidence type="ECO:0000256" key="2">
    <source>
        <dbReference type="ARBA" id="ARBA00023239"/>
    </source>
</evidence>
<dbReference type="GO" id="GO:0005829">
    <property type="term" value="C:cytosol"/>
    <property type="evidence" value="ECO:0007669"/>
    <property type="project" value="TreeGrafter"/>
</dbReference>
<keyword evidence="1" id="KW-0479">Metal-binding</keyword>
<dbReference type="RefSeq" id="WP_117531280.1">
    <property type="nucleotide sequence ID" value="NZ_CP176644.1"/>
</dbReference>
<dbReference type="PANTHER" id="PTHR22789">
    <property type="entry name" value="FUCULOSE PHOSPHATE ALDOLASE"/>
    <property type="match status" value="1"/>
</dbReference>
<gene>
    <name evidence="4" type="ORF">DW687_02020</name>
</gene>
<dbReference type="GO" id="GO:0019323">
    <property type="term" value="P:pentose catabolic process"/>
    <property type="evidence" value="ECO:0007669"/>
    <property type="project" value="TreeGrafter"/>
</dbReference>
<dbReference type="InterPro" id="IPR036409">
    <property type="entry name" value="Aldolase_II/adducin_N_sf"/>
</dbReference>
<dbReference type="Gene3D" id="3.40.225.10">
    <property type="entry name" value="Class II aldolase/adducin N-terminal domain"/>
    <property type="match status" value="1"/>
</dbReference>
<evidence type="ECO:0000259" key="3">
    <source>
        <dbReference type="SMART" id="SM01007"/>
    </source>
</evidence>